<sequence length="442" mass="45820">MTGSGRIAARAGAVVAAAAVAAAGALGLLHAPQAAAAPAEVPGMDVSGHQGNVDWKAAWNAGARFAYVKATEGTGYQNPYFAQQYNGSYDVGMIRGAYHFARPDVSDGATQADYFVAHGGGWSADGRTMPPMLDIEYNPYGSTCFGLSQSAMVSWVRSFSERLHAKTSRWPMLYTTTDWWKTCTGNSGAFGDTHPLFIARYAQSAGPLPSGWRYYTVWQYSDSGSKPGDQDSFNGSMEQLIKFAGGDAPKSEAPAPPKPTTSTKPPTSTTPTTSAPPTSSATKTQTKTPTKTPTSSATTSPTTTAKASPTTSGSPTSSATKPTPSTPSTPSTSSPAAKKDISGLVWAGGKQANPPGSLSDAKHADSLTANVHEVAKVTPKASAPQEVTTSQPTQTSAPDASQPKQQALAKTGVSTPRLAVFGAALLVFGAILMTLSRMVARR</sequence>
<evidence type="ECO:0000256" key="9">
    <source>
        <dbReference type="ARBA" id="ARBA00023157"/>
    </source>
</evidence>
<comment type="subcellular location">
    <subcellularLocation>
        <location evidence="2">Secreted</location>
    </subcellularLocation>
</comment>
<dbReference type="EMBL" id="JACJHR010000001">
    <property type="protein sequence ID" value="MBB2497777.1"/>
    <property type="molecule type" value="Genomic_DNA"/>
</dbReference>
<evidence type="ECO:0000256" key="12">
    <source>
        <dbReference type="RuleBase" id="RU361176"/>
    </source>
</evidence>
<dbReference type="PANTHER" id="PTHR34135">
    <property type="entry name" value="LYSOZYME"/>
    <property type="match status" value="1"/>
</dbReference>
<reference evidence="16 17" key="1">
    <citation type="submission" date="2020-08" db="EMBL/GenBank/DDBJ databases">
        <title>Amycolatopsis echigonensis JCM 21831.</title>
        <authorList>
            <person name="Tedsree N."/>
            <person name="Kuncharoen N."/>
            <person name="Likhitwitayawuid K."/>
            <person name="Tanasupawat S."/>
        </authorList>
    </citation>
    <scope>NUCLEOTIDE SEQUENCE [LARGE SCALE GENOMIC DNA]</scope>
    <source>
        <strain evidence="16 17">JCM 21831</strain>
    </source>
</reference>
<evidence type="ECO:0000256" key="7">
    <source>
        <dbReference type="ARBA" id="ARBA00022638"/>
    </source>
</evidence>
<gene>
    <name evidence="16" type="ORF">H5411_01315</name>
</gene>
<feature type="region of interest" description="Disordered" evidence="13">
    <location>
        <begin position="377"/>
        <end position="412"/>
    </location>
</feature>
<dbReference type="GO" id="GO:0003796">
    <property type="term" value="F:lysozyme activity"/>
    <property type="evidence" value="ECO:0007669"/>
    <property type="project" value="UniProtKB-EC"/>
</dbReference>
<accession>A0A8E1T1L3</accession>
<feature type="compositionally biased region" description="Low complexity" evidence="13">
    <location>
        <begin position="260"/>
        <end position="336"/>
    </location>
</feature>
<dbReference type="GO" id="GO:0042742">
    <property type="term" value="P:defense response to bacterium"/>
    <property type="evidence" value="ECO:0007669"/>
    <property type="project" value="UniProtKB-KW"/>
</dbReference>
<keyword evidence="9" id="KW-1015">Disulfide bond</keyword>
<dbReference type="InterPro" id="IPR002053">
    <property type="entry name" value="Glyco_hydro_25"/>
</dbReference>
<evidence type="ECO:0000256" key="11">
    <source>
        <dbReference type="ARBA" id="ARBA00055588"/>
    </source>
</evidence>
<dbReference type="EC" id="3.2.1.17" evidence="4 12"/>
<evidence type="ECO:0000256" key="3">
    <source>
        <dbReference type="ARBA" id="ARBA00010646"/>
    </source>
</evidence>
<feature type="compositionally biased region" description="Polar residues" evidence="13">
    <location>
        <begin position="385"/>
        <end position="405"/>
    </location>
</feature>
<evidence type="ECO:0000256" key="10">
    <source>
        <dbReference type="ARBA" id="ARBA00023295"/>
    </source>
</evidence>
<keyword evidence="5" id="KW-0964">Secreted</keyword>
<keyword evidence="7" id="KW-0081">Bacteriolytic enzyme</keyword>
<dbReference type="Gene3D" id="3.20.20.80">
    <property type="entry name" value="Glycosidases"/>
    <property type="match status" value="1"/>
</dbReference>
<evidence type="ECO:0000256" key="5">
    <source>
        <dbReference type="ARBA" id="ARBA00022525"/>
    </source>
</evidence>
<dbReference type="PROSITE" id="PS51904">
    <property type="entry name" value="GLYCOSYL_HYDROL_F25_2"/>
    <property type="match status" value="1"/>
</dbReference>
<dbReference type="InterPro" id="IPR017853">
    <property type="entry name" value="GH"/>
</dbReference>
<keyword evidence="14" id="KW-0472">Membrane</keyword>
<dbReference type="GO" id="GO:0016052">
    <property type="term" value="P:carbohydrate catabolic process"/>
    <property type="evidence" value="ECO:0007669"/>
    <property type="project" value="TreeGrafter"/>
</dbReference>
<name>A0A8E1T1L3_9PSEU</name>
<feature type="chain" id="PRO_5034440307" description="Lysozyme" evidence="15">
    <location>
        <begin position="37"/>
        <end position="442"/>
    </location>
</feature>
<dbReference type="GO" id="GO:0031640">
    <property type="term" value="P:killing of cells of another organism"/>
    <property type="evidence" value="ECO:0007669"/>
    <property type="project" value="UniProtKB-KW"/>
</dbReference>
<keyword evidence="14" id="KW-0812">Transmembrane</keyword>
<evidence type="ECO:0000313" key="17">
    <source>
        <dbReference type="Proteomes" id="UP000550260"/>
    </source>
</evidence>
<dbReference type="Proteomes" id="UP000550260">
    <property type="component" value="Unassembled WGS sequence"/>
</dbReference>
<keyword evidence="8 12" id="KW-0378">Hydrolase</keyword>
<keyword evidence="6" id="KW-0929">Antimicrobial</keyword>
<keyword evidence="10 12" id="KW-0326">Glycosidase</keyword>
<dbReference type="Pfam" id="PF01183">
    <property type="entry name" value="Glyco_hydro_25"/>
    <property type="match status" value="1"/>
</dbReference>
<proteinExistence type="inferred from homology"/>
<dbReference type="GO" id="GO:0005576">
    <property type="term" value="C:extracellular region"/>
    <property type="evidence" value="ECO:0007669"/>
    <property type="project" value="UniProtKB-SubCell"/>
</dbReference>
<dbReference type="PANTHER" id="PTHR34135:SF2">
    <property type="entry name" value="LYSOZYME"/>
    <property type="match status" value="1"/>
</dbReference>
<dbReference type="InterPro" id="IPR018077">
    <property type="entry name" value="Glyco_hydro_fam25_subgr"/>
</dbReference>
<dbReference type="AlphaFoldDB" id="A0A8E1T1L3"/>
<feature type="transmembrane region" description="Helical" evidence="14">
    <location>
        <begin position="418"/>
        <end position="440"/>
    </location>
</feature>
<comment type="similarity">
    <text evidence="3 12">Belongs to the glycosyl hydrolase 25 family.</text>
</comment>
<protein>
    <recommendedName>
        <fullName evidence="4 12">Lysozyme</fullName>
        <ecNumber evidence="4 12">3.2.1.17</ecNumber>
    </recommendedName>
</protein>
<comment type="catalytic activity">
    <reaction evidence="1 12">
        <text>Hydrolysis of (1-&gt;4)-beta-linkages between N-acetylmuramic acid and N-acetyl-D-glucosamine residues in a peptidoglycan and between N-acetyl-D-glucosamine residues in chitodextrins.</text>
        <dbReference type="EC" id="3.2.1.17"/>
    </reaction>
</comment>
<keyword evidence="15" id="KW-0732">Signal</keyword>
<evidence type="ECO:0000256" key="1">
    <source>
        <dbReference type="ARBA" id="ARBA00000632"/>
    </source>
</evidence>
<dbReference type="GO" id="GO:0009253">
    <property type="term" value="P:peptidoglycan catabolic process"/>
    <property type="evidence" value="ECO:0007669"/>
    <property type="project" value="InterPro"/>
</dbReference>
<evidence type="ECO:0000256" key="15">
    <source>
        <dbReference type="SAM" id="SignalP"/>
    </source>
</evidence>
<evidence type="ECO:0000256" key="14">
    <source>
        <dbReference type="SAM" id="Phobius"/>
    </source>
</evidence>
<feature type="signal peptide" evidence="15">
    <location>
        <begin position="1"/>
        <end position="36"/>
    </location>
</feature>
<dbReference type="CDD" id="cd06412">
    <property type="entry name" value="GH25_CH-type"/>
    <property type="match status" value="1"/>
</dbReference>
<comment type="caution">
    <text evidence="16">The sequence shown here is derived from an EMBL/GenBank/DDBJ whole genome shotgun (WGS) entry which is preliminary data.</text>
</comment>
<dbReference type="InterPro" id="IPR006311">
    <property type="entry name" value="TAT_signal"/>
</dbReference>
<feature type="region of interest" description="Disordered" evidence="13">
    <location>
        <begin position="246"/>
        <end position="338"/>
    </location>
</feature>
<dbReference type="SMART" id="SM00641">
    <property type="entry name" value="Glyco_25"/>
    <property type="match status" value="1"/>
</dbReference>
<evidence type="ECO:0000313" key="16">
    <source>
        <dbReference type="EMBL" id="MBB2497777.1"/>
    </source>
</evidence>
<dbReference type="RefSeq" id="WP_183122705.1">
    <property type="nucleotide sequence ID" value="NZ_JACJHR010000001.1"/>
</dbReference>
<evidence type="ECO:0000256" key="6">
    <source>
        <dbReference type="ARBA" id="ARBA00022529"/>
    </source>
</evidence>
<evidence type="ECO:0000256" key="2">
    <source>
        <dbReference type="ARBA" id="ARBA00004613"/>
    </source>
</evidence>
<dbReference type="SUPFAM" id="SSF51445">
    <property type="entry name" value="(Trans)glycosidases"/>
    <property type="match status" value="1"/>
</dbReference>
<evidence type="ECO:0000256" key="13">
    <source>
        <dbReference type="SAM" id="MobiDB-lite"/>
    </source>
</evidence>
<keyword evidence="14" id="KW-1133">Transmembrane helix</keyword>
<dbReference type="PROSITE" id="PS00953">
    <property type="entry name" value="GLYCOSYL_HYDROL_F25_1"/>
    <property type="match status" value="1"/>
</dbReference>
<dbReference type="PROSITE" id="PS51318">
    <property type="entry name" value="TAT"/>
    <property type="match status" value="1"/>
</dbReference>
<dbReference type="FunFam" id="3.20.20.80:FF:000060">
    <property type="entry name" value="Lysozyme M1"/>
    <property type="match status" value="1"/>
</dbReference>
<comment type="function">
    <text evidence="11">This enzyme has both lysozyme (acetylmuramidase) and diacetylmuramidase activities.</text>
</comment>
<evidence type="ECO:0000256" key="4">
    <source>
        <dbReference type="ARBA" id="ARBA00012732"/>
    </source>
</evidence>
<dbReference type="GO" id="GO:0016998">
    <property type="term" value="P:cell wall macromolecule catabolic process"/>
    <property type="evidence" value="ECO:0007669"/>
    <property type="project" value="InterPro"/>
</dbReference>
<evidence type="ECO:0000256" key="8">
    <source>
        <dbReference type="ARBA" id="ARBA00022801"/>
    </source>
</evidence>
<dbReference type="InterPro" id="IPR008270">
    <property type="entry name" value="Glyco_hydro_25_AS"/>
</dbReference>
<organism evidence="16 17">
    <name type="scientific">Amycolatopsis echigonensis</name>
    <dbReference type="NCBI Taxonomy" id="2576905"/>
    <lineage>
        <taxon>Bacteria</taxon>
        <taxon>Bacillati</taxon>
        <taxon>Actinomycetota</taxon>
        <taxon>Actinomycetes</taxon>
        <taxon>Pseudonocardiales</taxon>
        <taxon>Pseudonocardiaceae</taxon>
        <taxon>Amycolatopsis</taxon>
    </lineage>
</organism>